<dbReference type="InterPro" id="IPR000943">
    <property type="entry name" value="RNA_pol_sigma70"/>
</dbReference>
<dbReference type="FunFam" id="1.10.601.10:FF:000001">
    <property type="entry name" value="RNA polymerase sigma factor SigA"/>
    <property type="match status" value="1"/>
</dbReference>
<evidence type="ECO:0000256" key="1">
    <source>
        <dbReference type="ARBA" id="ARBA00007788"/>
    </source>
</evidence>
<dbReference type="InterPro" id="IPR013324">
    <property type="entry name" value="RNA_pol_sigma_r3/r4-like"/>
</dbReference>
<dbReference type="InterPro" id="IPR036388">
    <property type="entry name" value="WH-like_DNA-bd_sf"/>
</dbReference>
<dbReference type="PRINTS" id="PR00046">
    <property type="entry name" value="SIGMA70FCT"/>
</dbReference>
<keyword evidence="11" id="KW-1185">Reference proteome</keyword>
<dbReference type="NCBIfam" id="TIGR02937">
    <property type="entry name" value="sigma70-ECF"/>
    <property type="match status" value="1"/>
</dbReference>
<reference evidence="10 11" key="1">
    <citation type="submission" date="2020-10" db="EMBL/GenBank/DDBJ databases">
        <title>Streptomyces ferrugineus complate genome analysis.</title>
        <authorList>
            <person name="Anwar N."/>
        </authorList>
    </citation>
    <scope>NUCLEOTIDE SEQUENCE [LARGE SCALE GENOMIC DNA]</scope>
    <source>
        <strain evidence="10 11">CCTCC AA2014009</strain>
    </source>
</reference>
<feature type="domain" description="RNA polymerase sigma-70" evidence="9">
    <location>
        <begin position="390"/>
        <end position="416"/>
    </location>
</feature>
<comment type="function">
    <text evidence="6">Sigma factors are initiation factors that promote the attachment of RNA polymerase to specific initiation sites and are then released.</text>
</comment>
<dbReference type="RefSeq" id="WP_194046369.1">
    <property type="nucleotide sequence ID" value="NZ_CP063373.1"/>
</dbReference>
<proteinExistence type="inferred from homology"/>
<dbReference type="Gene3D" id="1.20.120.1810">
    <property type="match status" value="1"/>
</dbReference>
<dbReference type="PANTHER" id="PTHR30603:SF59">
    <property type="entry name" value="RNA POLYMERASE PRINCIPAL SIGMA FACTOR HRDA"/>
    <property type="match status" value="1"/>
</dbReference>
<accession>A0A7M2SSP4</accession>
<comment type="similarity">
    <text evidence="1 6">Belongs to the sigma-70 factor family.</text>
</comment>
<keyword evidence="5 6" id="KW-0804">Transcription</keyword>
<dbReference type="InterPro" id="IPR009042">
    <property type="entry name" value="RNA_pol_sigma70_r1_2"/>
</dbReference>
<protein>
    <recommendedName>
        <fullName evidence="6">RNA polymerase sigma factor</fullName>
    </recommendedName>
</protein>
<dbReference type="GO" id="GO:0016987">
    <property type="term" value="F:sigma factor activity"/>
    <property type="evidence" value="ECO:0007669"/>
    <property type="project" value="UniProtKB-KW"/>
</dbReference>
<dbReference type="Pfam" id="PF04542">
    <property type="entry name" value="Sigma70_r2"/>
    <property type="match status" value="1"/>
</dbReference>
<organism evidence="10 11">
    <name type="scientific">Streptomyces ferrugineus</name>
    <dbReference type="NCBI Taxonomy" id="1413221"/>
    <lineage>
        <taxon>Bacteria</taxon>
        <taxon>Bacillati</taxon>
        <taxon>Actinomycetota</taxon>
        <taxon>Actinomycetes</taxon>
        <taxon>Kitasatosporales</taxon>
        <taxon>Streptomycetaceae</taxon>
        <taxon>Streptomyces</taxon>
    </lineage>
</organism>
<dbReference type="EMBL" id="CP063373">
    <property type="protein sequence ID" value="QOV38513.1"/>
    <property type="molecule type" value="Genomic_DNA"/>
</dbReference>
<dbReference type="InterPro" id="IPR013325">
    <property type="entry name" value="RNA_pol_sigma_r2"/>
</dbReference>
<dbReference type="PROSITE" id="PS00716">
    <property type="entry name" value="SIGMA70_2"/>
    <property type="match status" value="1"/>
</dbReference>
<dbReference type="CDD" id="cd06171">
    <property type="entry name" value="Sigma70_r4"/>
    <property type="match status" value="1"/>
</dbReference>
<gene>
    <name evidence="10" type="ORF">IM697_09105</name>
</gene>
<dbReference type="Pfam" id="PF04545">
    <property type="entry name" value="Sigma70_r4"/>
    <property type="match status" value="1"/>
</dbReference>
<dbReference type="Proteomes" id="UP000594205">
    <property type="component" value="Chromosome"/>
</dbReference>
<evidence type="ECO:0000256" key="4">
    <source>
        <dbReference type="ARBA" id="ARBA00023125"/>
    </source>
</evidence>
<evidence type="ECO:0000259" key="8">
    <source>
        <dbReference type="PROSITE" id="PS00715"/>
    </source>
</evidence>
<dbReference type="Pfam" id="PF00140">
    <property type="entry name" value="Sigma70_r1_2"/>
    <property type="match status" value="1"/>
</dbReference>
<keyword evidence="3 6" id="KW-0731">Sigma factor</keyword>
<dbReference type="AlphaFoldDB" id="A0A7M2SSP4"/>
<dbReference type="PROSITE" id="PS00715">
    <property type="entry name" value="SIGMA70_1"/>
    <property type="match status" value="1"/>
</dbReference>
<name>A0A7M2SSP4_9ACTN</name>
<dbReference type="KEGG" id="sfeu:IM697_09105"/>
<dbReference type="PANTHER" id="PTHR30603">
    <property type="entry name" value="RNA POLYMERASE SIGMA FACTOR RPO"/>
    <property type="match status" value="1"/>
</dbReference>
<dbReference type="InterPro" id="IPR050239">
    <property type="entry name" value="Sigma-70_RNA_pol_init_factors"/>
</dbReference>
<feature type="region of interest" description="Disordered" evidence="7">
    <location>
        <begin position="1"/>
        <end position="26"/>
    </location>
</feature>
<keyword evidence="2 6" id="KW-0805">Transcription regulation</keyword>
<dbReference type="GO" id="GO:0006352">
    <property type="term" value="P:DNA-templated transcription initiation"/>
    <property type="evidence" value="ECO:0007669"/>
    <property type="project" value="InterPro"/>
</dbReference>
<feature type="domain" description="RNA polymerase sigma-70" evidence="8">
    <location>
        <begin position="221"/>
        <end position="234"/>
    </location>
</feature>
<sequence length="430" mass="47536">MPESSERGRSVPHGSHTPAVPLIAYGTDSGEAADSALEAALPYDPAAIILEVAPVQTQTLSQTSTADTEPDAETDVLVAVPQQNRVAHHPEAEPDTPPEPAEPPAEALDTAEPVEAPLPPRGRADTSGPSSDLFRQYLREIGRIPLLTAAEEVELARRVEAGLFAEEKLSNTPDLDSQLALDLDRLVVMGRMAKRRLIEANLRLVVSVAKRYVGRGLTMLDLVQEGNLGLIRAVEKFDYARGYKFSTYATWWIRQAMSRALADQARTIRVPVHVVELINRVVRVQRRMLQERGYEPTPEEVAAHLDLLPERVSEVLRLAQEPVSLHAPVGEEDDVALGDLIEDGDATSPVESAAFLLLREHLEAVLSTLGERERKVVQLRYGLADGRPRTLEEIGRIFGVTRERIRQIESKTLNKLRDHAFADQLRGYLD</sequence>
<evidence type="ECO:0000313" key="10">
    <source>
        <dbReference type="EMBL" id="QOV38513.1"/>
    </source>
</evidence>
<dbReference type="InterPro" id="IPR007630">
    <property type="entry name" value="RNA_pol_sigma70_r4"/>
</dbReference>
<keyword evidence="4 6" id="KW-0238">DNA-binding</keyword>
<dbReference type="InterPro" id="IPR014284">
    <property type="entry name" value="RNA_pol_sigma-70_dom"/>
</dbReference>
<evidence type="ECO:0000256" key="6">
    <source>
        <dbReference type="RuleBase" id="RU362124"/>
    </source>
</evidence>
<dbReference type="Gene3D" id="1.10.10.10">
    <property type="entry name" value="Winged helix-like DNA-binding domain superfamily/Winged helix DNA-binding domain"/>
    <property type="match status" value="2"/>
</dbReference>
<dbReference type="Gene3D" id="1.10.601.10">
    <property type="entry name" value="RNA Polymerase Primary Sigma Factor"/>
    <property type="match status" value="1"/>
</dbReference>
<dbReference type="InterPro" id="IPR007624">
    <property type="entry name" value="RNA_pol_sigma70_r3"/>
</dbReference>
<evidence type="ECO:0000256" key="5">
    <source>
        <dbReference type="ARBA" id="ARBA00023163"/>
    </source>
</evidence>
<dbReference type="InterPro" id="IPR007627">
    <property type="entry name" value="RNA_pol_sigma70_r2"/>
</dbReference>
<feature type="region of interest" description="Disordered" evidence="7">
    <location>
        <begin position="87"/>
        <end position="108"/>
    </location>
</feature>
<evidence type="ECO:0000313" key="11">
    <source>
        <dbReference type="Proteomes" id="UP000594205"/>
    </source>
</evidence>
<evidence type="ECO:0000259" key="9">
    <source>
        <dbReference type="PROSITE" id="PS00716"/>
    </source>
</evidence>
<evidence type="ECO:0000256" key="7">
    <source>
        <dbReference type="SAM" id="MobiDB-lite"/>
    </source>
</evidence>
<dbReference type="GO" id="GO:0003677">
    <property type="term" value="F:DNA binding"/>
    <property type="evidence" value="ECO:0007669"/>
    <property type="project" value="UniProtKB-KW"/>
</dbReference>
<dbReference type="SUPFAM" id="SSF88659">
    <property type="entry name" value="Sigma3 and sigma4 domains of RNA polymerase sigma factors"/>
    <property type="match status" value="2"/>
</dbReference>
<dbReference type="SUPFAM" id="SSF88946">
    <property type="entry name" value="Sigma2 domain of RNA polymerase sigma factors"/>
    <property type="match status" value="1"/>
</dbReference>
<evidence type="ECO:0000256" key="2">
    <source>
        <dbReference type="ARBA" id="ARBA00023015"/>
    </source>
</evidence>
<evidence type="ECO:0000256" key="3">
    <source>
        <dbReference type="ARBA" id="ARBA00023082"/>
    </source>
</evidence>
<dbReference type="Pfam" id="PF04539">
    <property type="entry name" value="Sigma70_r3"/>
    <property type="match status" value="1"/>
</dbReference>